<accession>A0A926DEU2</accession>
<gene>
    <name evidence="1" type="ORF">H8695_09370</name>
</gene>
<dbReference type="RefSeq" id="WP_249300925.1">
    <property type="nucleotide sequence ID" value="NZ_JACRSP010000004.1"/>
</dbReference>
<dbReference type="AlphaFoldDB" id="A0A926DEU2"/>
<dbReference type="Proteomes" id="UP000620366">
    <property type="component" value="Unassembled WGS sequence"/>
</dbReference>
<name>A0A926DEU2_9FIRM</name>
<keyword evidence="2" id="KW-1185">Reference proteome</keyword>
<dbReference type="EMBL" id="JACRSP010000004">
    <property type="protein sequence ID" value="MBC8536896.1"/>
    <property type="molecule type" value="Genomic_DNA"/>
</dbReference>
<proteinExistence type="predicted"/>
<sequence length="557" mass="60834">MKNRVPTYPGRVKLTPVDGEANTYDLERADQPTELGTPLNKATLLKDETAALYGLGTDAVPDDVLGKLSGAAIPSKVMTSSEAYINYTDQNLLNICTDTGITAIGSRAFSVSDPYNSDSAYYSATRIMSHGKTCIMPCSGKGSTMLDITAKGIMRIPPTGEPEYISFISAGLAASGIRCHCLYHDSTRWIIVSSTPNLFISDDDGVTWQARQITGIPSGDKPYINSICYFKGYYYLGTPEYSRYKVLVLDSDFSFVRSIAYSNIGGSNSRYYVGATDDVLVCYARGAVYWSLTGEDNSFTKISFSTSDFNDYGTSYNLSMIDMVSVGSELYFRGTNTGDFARFTYSPEAGAKFLIAENSLPIGIGTNLSVNAITYDGTYAYLSNHGKGTVIYGSPATLFSGNFLIDNMPNNSPVFTMKRDNSIFFFGDTFTRSLTKEPAYSNLLYNMKATEIQGGVYHTAYMGTGTTGVDNPNVINFTGAPEIAVISSPASQAWYVLTRAQSDNGNYVSSYQITSSQSLAGINVRWGENTLSWYHSGNSAYCQLNELGKMYHVMFIY</sequence>
<reference evidence="1" key="1">
    <citation type="submission" date="2020-08" db="EMBL/GenBank/DDBJ databases">
        <title>Genome public.</title>
        <authorList>
            <person name="Liu C."/>
            <person name="Sun Q."/>
        </authorList>
    </citation>
    <scope>NUCLEOTIDE SEQUENCE</scope>
    <source>
        <strain evidence="1">BX7</strain>
    </source>
</reference>
<organism evidence="1 2">
    <name type="scientific">Feifania hominis</name>
    <dbReference type="NCBI Taxonomy" id="2763660"/>
    <lineage>
        <taxon>Bacteria</taxon>
        <taxon>Bacillati</taxon>
        <taxon>Bacillota</taxon>
        <taxon>Clostridia</taxon>
        <taxon>Eubacteriales</taxon>
        <taxon>Feifaniaceae</taxon>
        <taxon>Feifania</taxon>
    </lineage>
</organism>
<evidence type="ECO:0000313" key="1">
    <source>
        <dbReference type="EMBL" id="MBC8536896.1"/>
    </source>
</evidence>
<protein>
    <submittedName>
        <fullName evidence="1">Uncharacterized protein</fullName>
    </submittedName>
</protein>
<comment type="caution">
    <text evidence="1">The sequence shown here is derived from an EMBL/GenBank/DDBJ whole genome shotgun (WGS) entry which is preliminary data.</text>
</comment>
<evidence type="ECO:0000313" key="2">
    <source>
        <dbReference type="Proteomes" id="UP000620366"/>
    </source>
</evidence>